<dbReference type="EMBL" id="RHHQ01000003">
    <property type="protein sequence ID" value="RNB92357.1"/>
    <property type="molecule type" value="Genomic_DNA"/>
</dbReference>
<evidence type="ECO:0000313" key="1">
    <source>
        <dbReference type="EMBL" id="RNB92357.1"/>
    </source>
</evidence>
<protein>
    <submittedName>
        <fullName evidence="1">Uncharacterized protein</fullName>
    </submittedName>
</protein>
<dbReference type="Proteomes" id="UP000271031">
    <property type="component" value="Unassembled WGS sequence"/>
</dbReference>
<gene>
    <name evidence="1" type="ORF">EDM56_01275</name>
</gene>
<organism evidence="1 2">
    <name type="scientific">Brevibacillus fluminis</name>
    <dbReference type="NCBI Taxonomy" id="511487"/>
    <lineage>
        <taxon>Bacteria</taxon>
        <taxon>Bacillati</taxon>
        <taxon>Bacillota</taxon>
        <taxon>Bacilli</taxon>
        <taxon>Bacillales</taxon>
        <taxon>Paenibacillaceae</taxon>
        <taxon>Brevibacillus</taxon>
    </lineage>
</organism>
<dbReference type="AlphaFoldDB" id="A0A3M8DZE8"/>
<reference evidence="1 2" key="1">
    <citation type="submission" date="2018-10" db="EMBL/GenBank/DDBJ databases">
        <title>Phylogenomics of Brevibacillus.</title>
        <authorList>
            <person name="Dunlap C."/>
        </authorList>
    </citation>
    <scope>NUCLEOTIDE SEQUENCE [LARGE SCALE GENOMIC DNA]</scope>
    <source>
        <strain evidence="1 2">JCM 15716</strain>
    </source>
</reference>
<sequence length="117" mass="13286">MEESNHSFDLRGKEKNQLQWAGFFFVFVLVEARGFLKESSTEVVTMPTGGRGKRPKEKIGNCAPKHTLRGGCISSMYVWRKSVSDFFAVPGWHCQCFCSAFFQKSRSCTGKLRYSLS</sequence>
<comment type="caution">
    <text evidence="1">The sequence shown here is derived from an EMBL/GenBank/DDBJ whole genome shotgun (WGS) entry which is preliminary data.</text>
</comment>
<dbReference type="RefSeq" id="WP_122916063.1">
    <property type="nucleotide sequence ID" value="NZ_RHHQ01000003.1"/>
</dbReference>
<proteinExistence type="predicted"/>
<evidence type="ECO:0000313" key="2">
    <source>
        <dbReference type="Proteomes" id="UP000271031"/>
    </source>
</evidence>
<name>A0A3M8DZE8_9BACL</name>
<accession>A0A3M8DZE8</accession>
<keyword evidence="2" id="KW-1185">Reference proteome</keyword>